<evidence type="ECO:0000313" key="6">
    <source>
        <dbReference type="EMBL" id="CAI9727622.1"/>
    </source>
</evidence>
<name>A0AA36B6L5_OCTVU</name>
<feature type="region of interest" description="Disordered" evidence="4">
    <location>
        <begin position="137"/>
        <end position="164"/>
    </location>
</feature>
<dbReference type="InterPro" id="IPR036034">
    <property type="entry name" value="PDZ_sf"/>
</dbReference>
<keyword evidence="3" id="KW-0862">Zinc</keyword>
<dbReference type="GO" id="GO:0030036">
    <property type="term" value="P:actin cytoskeleton organization"/>
    <property type="evidence" value="ECO:0007669"/>
    <property type="project" value="TreeGrafter"/>
</dbReference>
<keyword evidence="7" id="KW-1185">Reference proteome</keyword>
<dbReference type="AlphaFoldDB" id="A0AA36B6L5"/>
<keyword evidence="3" id="KW-0479">Metal-binding</keyword>
<reference evidence="6" key="1">
    <citation type="submission" date="2023-08" db="EMBL/GenBank/DDBJ databases">
        <authorList>
            <person name="Alioto T."/>
            <person name="Alioto T."/>
            <person name="Gomez Garrido J."/>
        </authorList>
    </citation>
    <scope>NUCLEOTIDE SEQUENCE</scope>
</reference>
<dbReference type="EMBL" id="OX597822">
    <property type="protein sequence ID" value="CAI9727622.1"/>
    <property type="molecule type" value="Genomic_DNA"/>
</dbReference>
<dbReference type="GO" id="GO:0001725">
    <property type="term" value="C:stress fiber"/>
    <property type="evidence" value="ECO:0007669"/>
    <property type="project" value="TreeGrafter"/>
</dbReference>
<dbReference type="Pfam" id="PF00595">
    <property type="entry name" value="PDZ"/>
    <property type="match status" value="1"/>
</dbReference>
<dbReference type="SMART" id="SM00228">
    <property type="entry name" value="PDZ"/>
    <property type="match status" value="1"/>
</dbReference>
<feature type="region of interest" description="Disordered" evidence="4">
    <location>
        <begin position="91"/>
        <end position="123"/>
    </location>
</feature>
<dbReference type="GO" id="GO:0051371">
    <property type="term" value="F:muscle alpha-actinin binding"/>
    <property type="evidence" value="ECO:0007669"/>
    <property type="project" value="TreeGrafter"/>
</dbReference>
<dbReference type="Proteomes" id="UP001162480">
    <property type="component" value="Chromosome 9"/>
</dbReference>
<keyword evidence="3" id="KW-0440">LIM domain</keyword>
<comment type="subcellular location">
    <subcellularLocation>
        <location evidence="1">Cytoplasm</location>
    </subcellularLocation>
</comment>
<evidence type="ECO:0000256" key="4">
    <source>
        <dbReference type="SAM" id="MobiDB-lite"/>
    </source>
</evidence>
<proteinExistence type="predicted"/>
<dbReference type="GO" id="GO:0005737">
    <property type="term" value="C:cytoplasm"/>
    <property type="evidence" value="ECO:0007669"/>
    <property type="project" value="UniProtKB-SubCell"/>
</dbReference>
<evidence type="ECO:0000259" key="5">
    <source>
        <dbReference type="SMART" id="SM00228"/>
    </source>
</evidence>
<dbReference type="Gene3D" id="2.30.42.10">
    <property type="match status" value="1"/>
</dbReference>
<keyword evidence="2" id="KW-0963">Cytoplasm</keyword>
<dbReference type="InterPro" id="IPR001478">
    <property type="entry name" value="PDZ"/>
</dbReference>
<feature type="domain" description="PDZ" evidence="5">
    <location>
        <begin position="16"/>
        <end position="89"/>
    </location>
</feature>
<dbReference type="PANTHER" id="PTHR24214:SF38">
    <property type="entry name" value="PDZ AND LIM DOMAIN PROTEIN ZASP-RELATED"/>
    <property type="match status" value="1"/>
</dbReference>
<organism evidence="6 7">
    <name type="scientific">Octopus vulgaris</name>
    <name type="common">Common octopus</name>
    <dbReference type="NCBI Taxonomy" id="6645"/>
    <lineage>
        <taxon>Eukaryota</taxon>
        <taxon>Metazoa</taxon>
        <taxon>Spiralia</taxon>
        <taxon>Lophotrochozoa</taxon>
        <taxon>Mollusca</taxon>
        <taxon>Cephalopoda</taxon>
        <taxon>Coleoidea</taxon>
        <taxon>Octopodiformes</taxon>
        <taxon>Octopoda</taxon>
        <taxon>Incirrata</taxon>
        <taxon>Octopodidae</taxon>
        <taxon>Octopus</taxon>
    </lineage>
</organism>
<accession>A0AA36B6L5</accession>
<evidence type="ECO:0000256" key="1">
    <source>
        <dbReference type="ARBA" id="ARBA00004496"/>
    </source>
</evidence>
<dbReference type="GO" id="GO:0005912">
    <property type="term" value="C:adherens junction"/>
    <property type="evidence" value="ECO:0007669"/>
    <property type="project" value="TreeGrafter"/>
</dbReference>
<dbReference type="PANTHER" id="PTHR24214">
    <property type="entry name" value="PDZ AND LIM DOMAIN PROTEIN ZASP"/>
    <property type="match status" value="1"/>
</dbReference>
<dbReference type="GO" id="GO:0003779">
    <property type="term" value="F:actin binding"/>
    <property type="evidence" value="ECO:0007669"/>
    <property type="project" value="TreeGrafter"/>
</dbReference>
<feature type="compositionally biased region" description="Basic and acidic residues" evidence="4">
    <location>
        <begin position="154"/>
        <end position="164"/>
    </location>
</feature>
<dbReference type="CDD" id="cd23068">
    <property type="entry name" value="PDZ_ZASP52-like"/>
    <property type="match status" value="1"/>
</dbReference>
<dbReference type="SUPFAM" id="SSF50156">
    <property type="entry name" value="PDZ domain-like"/>
    <property type="match status" value="1"/>
</dbReference>
<evidence type="ECO:0000256" key="2">
    <source>
        <dbReference type="ARBA" id="ARBA00022490"/>
    </source>
</evidence>
<gene>
    <name evidence="6" type="ORF">OCTVUL_1B011435</name>
</gene>
<dbReference type="GO" id="GO:0031941">
    <property type="term" value="C:filamentous actin"/>
    <property type="evidence" value="ECO:0007669"/>
    <property type="project" value="TreeGrafter"/>
</dbReference>
<protein>
    <submittedName>
        <fullName evidence="6">PDZ and LIM domain protein 7-like</fullName>
    </submittedName>
</protein>
<dbReference type="InterPro" id="IPR050604">
    <property type="entry name" value="PDZ-LIM_domain"/>
</dbReference>
<dbReference type="GO" id="GO:0061061">
    <property type="term" value="P:muscle structure development"/>
    <property type="evidence" value="ECO:0007669"/>
    <property type="project" value="TreeGrafter"/>
</dbReference>
<evidence type="ECO:0000256" key="3">
    <source>
        <dbReference type="ARBA" id="ARBA00023038"/>
    </source>
</evidence>
<sequence>MGEVARVQLRRMDTAQPWGFKMQGGVDVGIPLHVAQVNPKGLSAKCGLRPGDGILEICNENATHWSHDTAKAAMVRAGNEIDFVVQRNAVTPKPRKPKGDAHAAAPRSELCEDSINPGMNQGSKFRDVKQKTYQVMKEEEETGGGAPPASIFGRKKEDRSSYLKEDKKTIQKAFETEKSSSFPKTFGKRWFMKDYVDNV</sequence>
<evidence type="ECO:0000313" key="7">
    <source>
        <dbReference type="Proteomes" id="UP001162480"/>
    </source>
</evidence>